<dbReference type="PROSITE" id="PS51257">
    <property type="entry name" value="PROKAR_LIPOPROTEIN"/>
    <property type="match status" value="1"/>
</dbReference>
<evidence type="ECO:0000256" key="2">
    <source>
        <dbReference type="RuleBase" id="RU004328"/>
    </source>
</evidence>
<protein>
    <submittedName>
        <fullName evidence="3">Ribonuclease T</fullName>
    </submittedName>
</protein>
<dbReference type="EMBL" id="NWUF01000005">
    <property type="protein sequence ID" value="PCE42993.1"/>
    <property type="molecule type" value="Genomic_DNA"/>
</dbReference>
<dbReference type="SUPFAM" id="SSF55895">
    <property type="entry name" value="Ribonuclease Rh-like"/>
    <property type="match status" value="1"/>
</dbReference>
<dbReference type="GO" id="GO:0033897">
    <property type="term" value="F:ribonuclease T2 activity"/>
    <property type="evidence" value="ECO:0007669"/>
    <property type="project" value="InterPro"/>
</dbReference>
<dbReference type="InterPro" id="IPR001568">
    <property type="entry name" value="RNase_T2-like"/>
</dbReference>
<dbReference type="InterPro" id="IPR036430">
    <property type="entry name" value="RNase_T2-like_sf"/>
</dbReference>
<sequence>MRGRLPILLAATLLSACAKKDAPACDIPADLPRPMLEGPSIDEPRRILPIGGYTLAVSWTPEYCVNRASSPQDRIRCGAEKPFGFTLHGLWPDGEGAQWPQYCTPTRLVPEPVIRAHLCSTPSPQLIQHEWEKHGTCMAKTPADYFRRSGALFAELRFPEMEQYRGRTMKAAEFQKLFADANPGMAPDQMRLNIGKTGWLEEVWLCLDKGFHRRACPAHQGGALPEQVVRIR</sequence>
<evidence type="ECO:0000256" key="1">
    <source>
        <dbReference type="ARBA" id="ARBA00007469"/>
    </source>
</evidence>
<reference evidence="3 4" key="1">
    <citation type="submission" date="2017-09" db="EMBL/GenBank/DDBJ databases">
        <title>The Catabolism of 3,6-Dichlorosalicylic acid is Initiated by the Cytochrome P450 Monooxygenase DsmABC in Rhizorhabdus dicambivorans Ndbn-20.</title>
        <authorList>
            <person name="Na L."/>
        </authorList>
    </citation>
    <scope>NUCLEOTIDE SEQUENCE [LARGE SCALE GENOMIC DNA]</scope>
    <source>
        <strain evidence="3 4">Ndbn-20m</strain>
    </source>
</reference>
<dbReference type="OrthoDB" id="4720638at2"/>
<dbReference type="PANTHER" id="PTHR11240:SF22">
    <property type="entry name" value="RIBONUCLEASE T2"/>
    <property type="match status" value="1"/>
</dbReference>
<keyword evidence="4" id="KW-1185">Reference proteome</keyword>
<dbReference type="AlphaFoldDB" id="A0A2A4FXQ5"/>
<dbReference type="Gene3D" id="3.90.730.10">
    <property type="entry name" value="Ribonuclease T2-like"/>
    <property type="match status" value="1"/>
</dbReference>
<dbReference type="Pfam" id="PF00445">
    <property type="entry name" value="Ribonuclease_T2"/>
    <property type="match status" value="1"/>
</dbReference>
<dbReference type="KEGG" id="rdi:CMV14_16935"/>
<dbReference type="PROSITE" id="PS00531">
    <property type="entry name" value="RNASE_T2_2"/>
    <property type="match status" value="1"/>
</dbReference>
<dbReference type="RefSeq" id="WP_066969058.1">
    <property type="nucleotide sequence ID" value="NZ_CP023449.1"/>
</dbReference>
<dbReference type="GO" id="GO:0003723">
    <property type="term" value="F:RNA binding"/>
    <property type="evidence" value="ECO:0007669"/>
    <property type="project" value="InterPro"/>
</dbReference>
<dbReference type="Proteomes" id="UP000218934">
    <property type="component" value="Unassembled WGS sequence"/>
</dbReference>
<dbReference type="InterPro" id="IPR033130">
    <property type="entry name" value="RNase_T2_His_AS_2"/>
</dbReference>
<comment type="caution">
    <text evidence="3">The sequence shown here is derived from an EMBL/GenBank/DDBJ whole genome shotgun (WGS) entry which is preliminary data.</text>
</comment>
<dbReference type="GO" id="GO:0006401">
    <property type="term" value="P:RNA catabolic process"/>
    <property type="evidence" value="ECO:0007669"/>
    <property type="project" value="TreeGrafter"/>
</dbReference>
<gene>
    <name evidence="3" type="ORF">COO09_06720</name>
</gene>
<dbReference type="PANTHER" id="PTHR11240">
    <property type="entry name" value="RIBONUCLEASE T2"/>
    <property type="match status" value="1"/>
</dbReference>
<proteinExistence type="inferred from homology"/>
<comment type="similarity">
    <text evidence="1 2">Belongs to the RNase T2 family.</text>
</comment>
<evidence type="ECO:0000313" key="4">
    <source>
        <dbReference type="Proteomes" id="UP000218934"/>
    </source>
</evidence>
<accession>A0A2A4FXQ5</accession>
<evidence type="ECO:0000313" key="3">
    <source>
        <dbReference type="EMBL" id="PCE42993.1"/>
    </source>
</evidence>
<dbReference type="PROSITE" id="PS00530">
    <property type="entry name" value="RNASE_T2_1"/>
    <property type="match status" value="1"/>
</dbReference>
<organism evidence="3 4">
    <name type="scientific">Rhizorhabdus dicambivorans</name>
    <dbReference type="NCBI Taxonomy" id="1850238"/>
    <lineage>
        <taxon>Bacteria</taxon>
        <taxon>Pseudomonadati</taxon>
        <taxon>Pseudomonadota</taxon>
        <taxon>Alphaproteobacteria</taxon>
        <taxon>Sphingomonadales</taxon>
        <taxon>Sphingomonadaceae</taxon>
        <taxon>Rhizorhabdus</taxon>
    </lineage>
</organism>
<dbReference type="InterPro" id="IPR018188">
    <property type="entry name" value="RNase_T2_His_AS_1"/>
</dbReference>
<name>A0A2A4FXQ5_9SPHN</name>